<organism evidence="1 2">
    <name type="scientific">Pedobacter cryoconitis</name>
    <dbReference type="NCBI Taxonomy" id="188932"/>
    <lineage>
        <taxon>Bacteria</taxon>
        <taxon>Pseudomonadati</taxon>
        <taxon>Bacteroidota</taxon>
        <taxon>Sphingobacteriia</taxon>
        <taxon>Sphingobacteriales</taxon>
        <taxon>Sphingobacteriaceae</taxon>
        <taxon>Pedobacter</taxon>
    </lineage>
</organism>
<name>A0A7W8ZNU7_9SPHI</name>
<comment type="caution">
    <text evidence="1">The sequence shown here is derived from an EMBL/GenBank/DDBJ whole genome shotgun (WGS) entry which is preliminary data.</text>
</comment>
<proteinExistence type="predicted"/>
<dbReference type="EMBL" id="JACHCE010000004">
    <property type="protein sequence ID" value="MBB5637275.1"/>
    <property type="molecule type" value="Genomic_DNA"/>
</dbReference>
<dbReference type="RefSeq" id="WP_183883142.1">
    <property type="nucleotide sequence ID" value="NZ_JACHCE010000004.1"/>
</dbReference>
<reference evidence="1 2" key="1">
    <citation type="submission" date="2020-08" db="EMBL/GenBank/DDBJ databases">
        <title>Genomic Encyclopedia of Type Strains, Phase IV (KMG-V): Genome sequencing to study the core and pangenomes of soil and plant-associated prokaryotes.</title>
        <authorList>
            <person name="Whitman W."/>
        </authorList>
    </citation>
    <scope>NUCLEOTIDE SEQUENCE [LARGE SCALE GENOMIC DNA]</scope>
    <source>
        <strain evidence="1 2">S3M1</strain>
    </source>
</reference>
<dbReference type="Proteomes" id="UP000537204">
    <property type="component" value="Unassembled WGS sequence"/>
</dbReference>
<dbReference type="AlphaFoldDB" id="A0A7W8ZNU7"/>
<protein>
    <submittedName>
        <fullName evidence="1">Putative nucleic acid-binding protein</fullName>
    </submittedName>
</protein>
<evidence type="ECO:0000313" key="2">
    <source>
        <dbReference type="Proteomes" id="UP000537204"/>
    </source>
</evidence>
<gene>
    <name evidence="1" type="ORF">HDE68_003188</name>
</gene>
<sequence>MNIDITNCNKVNMIDSCSLWNILSSLVVYSVLLENKFSFSITGFVEYECLYKPRTIHNKMDAELQTKLKSEIDKGNVTCYNLTIEDLQDDFVLKNRNTIGIGELSSIAFAKKVSISFLTDDQKARRIAMDILGKEQVQTTSLILGWLFYTSLLSEGDIDAIIKSHNEYFRPLEKYFREVHNEALRLKYFLKT</sequence>
<accession>A0A7W8ZNU7</accession>
<evidence type="ECO:0000313" key="1">
    <source>
        <dbReference type="EMBL" id="MBB5637275.1"/>
    </source>
</evidence>